<comment type="caution">
    <text evidence="1">The sequence shown here is derived from an EMBL/GenBank/DDBJ whole genome shotgun (WGS) entry which is preliminary data.</text>
</comment>
<evidence type="ECO:0000313" key="2">
    <source>
        <dbReference type="Proteomes" id="UP000324800"/>
    </source>
</evidence>
<sequence length="132" mass="15710">MYNKYQFLGYVIEGLRCAGGNEEEHKLVAWHSISTVRQIYLHICNRIEIFNEFFELRKDFESQIEEFGDREELESHLFHSGELENIALIYDATRAQLTITMAYSHPTNGNNLYDWNENDEERLEQELDDDEI</sequence>
<dbReference type="Proteomes" id="UP000324800">
    <property type="component" value="Unassembled WGS sequence"/>
</dbReference>
<evidence type="ECO:0000313" key="1">
    <source>
        <dbReference type="EMBL" id="KAA6365535.1"/>
    </source>
</evidence>
<organism evidence="1 2">
    <name type="scientific">Streblomastix strix</name>
    <dbReference type="NCBI Taxonomy" id="222440"/>
    <lineage>
        <taxon>Eukaryota</taxon>
        <taxon>Metamonada</taxon>
        <taxon>Preaxostyla</taxon>
        <taxon>Oxymonadida</taxon>
        <taxon>Streblomastigidae</taxon>
        <taxon>Streblomastix</taxon>
    </lineage>
</organism>
<dbReference type="AlphaFoldDB" id="A0A5J4U724"/>
<reference evidence="1 2" key="1">
    <citation type="submission" date="2019-03" db="EMBL/GenBank/DDBJ databases">
        <title>Single cell metagenomics reveals metabolic interactions within the superorganism composed of flagellate Streblomastix strix and complex community of Bacteroidetes bacteria on its surface.</title>
        <authorList>
            <person name="Treitli S.C."/>
            <person name="Kolisko M."/>
            <person name="Husnik F."/>
            <person name="Keeling P."/>
            <person name="Hampl V."/>
        </authorList>
    </citation>
    <scope>NUCLEOTIDE SEQUENCE [LARGE SCALE GENOMIC DNA]</scope>
    <source>
        <strain evidence="1">ST1C</strain>
    </source>
</reference>
<accession>A0A5J4U724</accession>
<name>A0A5J4U724_9EUKA</name>
<proteinExistence type="predicted"/>
<protein>
    <submittedName>
        <fullName evidence="1">Uncharacterized protein</fullName>
    </submittedName>
</protein>
<dbReference type="EMBL" id="SNRW01020355">
    <property type="protein sequence ID" value="KAA6365535.1"/>
    <property type="molecule type" value="Genomic_DNA"/>
</dbReference>
<gene>
    <name evidence="1" type="ORF">EZS28_038938</name>
</gene>